<name>A0A0B1Z299_9PSED</name>
<protein>
    <recommendedName>
        <fullName evidence="4">DUF1365 domain-containing protein</fullName>
    </recommendedName>
</protein>
<sequence length="271" mass="31510">MNSSVCHGWIDHRRHTPRVHGFRYPIGMLYLDLAEQAQMLGLSRLLRPWRLAPLCWRERDYLPALTHGGMPLVQAVREIVGQALGCAPQGAIHLLTQPRSWGLSFNPVSFYFCHETDGRLAAILCEVRNTPWRERHHYVLPVTPGEPHLFQVAKSFHVSPFLPLDMDYRMRFLIQDSHIRVRMENWRAGHKVFEADLSLHRRPLDAPALRRHVLAFPWMSLRTVSAIYWQALRLLFKRTPLHDHQASDGDLSVGETAHKDPDHVRTHPERH</sequence>
<evidence type="ECO:0000256" key="1">
    <source>
        <dbReference type="SAM" id="MobiDB-lite"/>
    </source>
</evidence>
<dbReference type="RefSeq" id="WP_039591067.1">
    <property type="nucleotide sequence ID" value="NZ_JQGJ02000001.1"/>
</dbReference>
<dbReference type="AlphaFoldDB" id="A0A0B1Z299"/>
<evidence type="ECO:0008006" key="4">
    <source>
        <dbReference type="Google" id="ProtNLM"/>
    </source>
</evidence>
<organism evidence="2 3">
    <name type="scientific">Pseudomonas frederiksbergensis</name>
    <dbReference type="NCBI Taxonomy" id="104087"/>
    <lineage>
        <taxon>Bacteria</taxon>
        <taxon>Pseudomonadati</taxon>
        <taxon>Pseudomonadota</taxon>
        <taxon>Gammaproteobacteria</taxon>
        <taxon>Pseudomonadales</taxon>
        <taxon>Pseudomonadaceae</taxon>
        <taxon>Pseudomonas</taxon>
    </lineage>
</organism>
<comment type="caution">
    <text evidence="2">The sequence shown here is derived from an EMBL/GenBank/DDBJ whole genome shotgun (WGS) entry which is preliminary data.</text>
</comment>
<dbReference type="Proteomes" id="UP000030949">
    <property type="component" value="Unassembled WGS sequence"/>
</dbReference>
<evidence type="ECO:0000313" key="3">
    <source>
        <dbReference type="Proteomes" id="UP000030949"/>
    </source>
</evidence>
<dbReference type="Pfam" id="PF07103">
    <property type="entry name" value="DUF1365"/>
    <property type="match status" value="1"/>
</dbReference>
<dbReference type="PANTHER" id="PTHR33973">
    <property type="entry name" value="OS07G0153300 PROTEIN"/>
    <property type="match status" value="1"/>
</dbReference>
<dbReference type="EMBL" id="JQGJ01000005">
    <property type="protein sequence ID" value="KHK64740.1"/>
    <property type="molecule type" value="Genomic_DNA"/>
</dbReference>
<evidence type="ECO:0000313" key="2">
    <source>
        <dbReference type="EMBL" id="KHK64740.1"/>
    </source>
</evidence>
<dbReference type="InterPro" id="IPR010775">
    <property type="entry name" value="DUF1365"/>
</dbReference>
<feature type="compositionally biased region" description="Basic and acidic residues" evidence="1">
    <location>
        <begin position="256"/>
        <end position="271"/>
    </location>
</feature>
<dbReference type="OrthoDB" id="9778801at2"/>
<reference evidence="3" key="1">
    <citation type="submission" date="2015-03" db="EMBL/GenBank/DDBJ databases">
        <title>Pseudomonas frederiksbergensis hydrocarbon degrader.</title>
        <authorList>
            <person name="Brown L.M."/>
            <person name="Ruiz O.N."/>
            <person name="Mueller S."/>
            <person name="Gunasekera T.S."/>
        </authorList>
    </citation>
    <scope>NUCLEOTIDE SEQUENCE [LARGE SCALE GENOMIC DNA]</scope>
    <source>
        <strain evidence="3">SI8</strain>
    </source>
</reference>
<proteinExistence type="predicted"/>
<feature type="region of interest" description="Disordered" evidence="1">
    <location>
        <begin position="246"/>
        <end position="271"/>
    </location>
</feature>
<gene>
    <name evidence="2" type="ORF">JZ00_10515</name>
</gene>
<dbReference type="PANTHER" id="PTHR33973:SF4">
    <property type="entry name" value="OS07G0153300 PROTEIN"/>
    <property type="match status" value="1"/>
</dbReference>
<accession>A0A0B1Z299</accession>